<sequence>MNYRLTGLALASVLLVGCASSKPADNDVPAQRSDPLEGFNRTMFNFNYNVLDPYVVRPVAVAWRDYVPVPARTGLSNFLGNLDEPASMVNAFLTGEPRRAMIHFTRFFLNTTLGLGGFIDVAGKANPELAREEPHRFGSTLGRYGVGYGPYVELPAYGSFTIREDGGDFADTLYPVLSWLTWPMSIGKWTLEGVETRAQLLDSDAILRQQKDPYAFVRNAYFQRHDFLASGGKLKPEENPNAKAIQGDLNEIDAQ</sequence>
<dbReference type="OrthoDB" id="9785326at2"/>
<keyword evidence="2 4" id="KW-0732">Signal</keyword>
<protein>
    <submittedName>
        <fullName evidence="5">Phospholipid-binding lipoprotein MlaA</fullName>
    </submittedName>
</protein>
<reference evidence="5 6" key="1">
    <citation type="journal article" date="2017" name="Antonie Van Leeuwenhoek">
        <title>Phylogenomic resolution of the bacterial genus Pantoea and its relationship with Erwinia and Tatumella.</title>
        <authorList>
            <person name="Palmer M."/>
            <person name="Steenkamp E.T."/>
            <person name="Coetzee M.P."/>
            <person name="Chan W.Y."/>
            <person name="van Zyl E."/>
            <person name="De Maayer P."/>
            <person name="Coutinho T.A."/>
            <person name="Blom J."/>
            <person name="Smits T.H."/>
            <person name="Duffy B."/>
            <person name="Venter S.N."/>
        </authorList>
    </citation>
    <scope>NUCLEOTIDE SEQUENCE [LARGE SCALE GENOMIC DNA]</scope>
    <source>
        <strain evidence="5 6">LMG 2657</strain>
    </source>
</reference>
<organism evidence="5 6">
    <name type="scientific">Pantoea cypripedii</name>
    <name type="common">Pectobacterium cypripedii</name>
    <name type="synonym">Erwinia cypripedii</name>
    <dbReference type="NCBI Taxonomy" id="55209"/>
    <lineage>
        <taxon>Bacteria</taxon>
        <taxon>Pseudomonadati</taxon>
        <taxon>Pseudomonadota</taxon>
        <taxon>Gammaproteobacteria</taxon>
        <taxon>Enterobacterales</taxon>
        <taxon>Erwiniaceae</taxon>
        <taxon>Pantoea</taxon>
    </lineage>
</organism>
<comment type="similarity">
    <text evidence="1">Belongs to the MlaA family.</text>
</comment>
<evidence type="ECO:0000313" key="6">
    <source>
        <dbReference type="Proteomes" id="UP000193749"/>
    </source>
</evidence>
<dbReference type="RefSeq" id="WP_084876178.1">
    <property type="nucleotide sequence ID" value="NZ_JAGGMY010000001.1"/>
</dbReference>
<keyword evidence="5" id="KW-0449">Lipoprotein</keyword>
<evidence type="ECO:0000256" key="4">
    <source>
        <dbReference type="SAM" id="SignalP"/>
    </source>
</evidence>
<evidence type="ECO:0000313" key="5">
    <source>
        <dbReference type="EMBL" id="ORM94349.1"/>
    </source>
</evidence>
<dbReference type="Pfam" id="PF04333">
    <property type="entry name" value="MlaA"/>
    <property type="match status" value="1"/>
</dbReference>
<dbReference type="PROSITE" id="PS51257">
    <property type="entry name" value="PROKAR_LIPOPROTEIN"/>
    <property type="match status" value="1"/>
</dbReference>
<accession>A0A1X1EWC6</accession>
<feature type="chain" id="PRO_5012868787" evidence="4">
    <location>
        <begin position="25"/>
        <end position="255"/>
    </location>
</feature>
<evidence type="ECO:0000256" key="3">
    <source>
        <dbReference type="SAM" id="MobiDB-lite"/>
    </source>
</evidence>
<gene>
    <name evidence="5" type="ORF">HA50_13690</name>
</gene>
<comment type="caution">
    <text evidence="5">The sequence shown here is derived from an EMBL/GenBank/DDBJ whole genome shotgun (WGS) entry which is preliminary data.</text>
</comment>
<dbReference type="EMBL" id="MLJI01000001">
    <property type="protein sequence ID" value="ORM94349.1"/>
    <property type="molecule type" value="Genomic_DNA"/>
</dbReference>
<feature type="region of interest" description="Disordered" evidence="3">
    <location>
        <begin position="232"/>
        <end position="255"/>
    </location>
</feature>
<feature type="signal peptide" evidence="4">
    <location>
        <begin position="1"/>
        <end position="24"/>
    </location>
</feature>
<dbReference type="PANTHER" id="PTHR30035">
    <property type="entry name" value="LIPOPROTEIN VACJ-RELATED"/>
    <property type="match status" value="1"/>
</dbReference>
<dbReference type="GO" id="GO:0120010">
    <property type="term" value="P:intermembrane phospholipid transfer"/>
    <property type="evidence" value="ECO:0007669"/>
    <property type="project" value="TreeGrafter"/>
</dbReference>
<evidence type="ECO:0000256" key="1">
    <source>
        <dbReference type="ARBA" id="ARBA00010634"/>
    </source>
</evidence>
<dbReference type="AlphaFoldDB" id="A0A1X1EWC6"/>
<keyword evidence="6" id="KW-1185">Reference proteome</keyword>
<dbReference type="STRING" id="55209.HA50_13690"/>
<dbReference type="InterPro" id="IPR007428">
    <property type="entry name" value="MlaA"/>
</dbReference>
<dbReference type="Proteomes" id="UP000193749">
    <property type="component" value="Unassembled WGS sequence"/>
</dbReference>
<dbReference type="PANTHER" id="PTHR30035:SF3">
    <property type="entry name" value="INTERMEMBRANE PHOSPHOLIPID TRANSPORT SYSTEM LIPOPROTEIN MLAA"/>
    <property type="match status" value="1"/>
</dbReference>
<dbReference type="PRINTS" id="PR01805">
    <property type="entry name" value="VACJLIPOPROT"/>
</dbReference>
<name>A0A1X1EWC6_PANCY</name>
<dbReference type="GO" id="GO:0016020">
    <property type="term" value="C:membrane"/>
    <property type="evidence" value="ECO:0007669"/>
    <property type="project" value="InterPro"/>
</dbReference>
<evidence type="ECO:0000256" key="2">
    <source>
        <dbReference type="ARBA" id="ARBA00022729"/>
    </source>
</evidence>
<dbReference type="NCBIfam" id="NF011672">
    <property type="entry name" value="PRK15091.1"/>
    <property type="match status" value="1"/>
</dbReference>
<proteinExistence type="inferred from homology"/>